<accession>A0A0A9E4Q9</accession>
<name>A0A0A9E4Q9_ARUDO</name>
<reference evidence="1" key="1">
    <citation type="submission" date="2014-09" db="EMBL/GenBank/DDBJ databases">
        <authorList>
            <person name="Magalhaes I.L.F."/>
            <person name="Oliveira U."/>
            <person name="Santos F.R."/>
            <person name="Vidigal T.H.D.A."/>
            <person name="Brescovit A.D."/>
            <person name="Santos A.J."/>
        </authorList>
    </citation>
    <scope>NUCLEOTIDE SEQUENCE</scope>
    <source>
        <tissue evidence="1">Shoot tissue taken approximately 20 cm above the soil surface</tissue>
    </source>
</reference>
<protein>
    <submittedName>
        <fullName evidence="1">LEC14B</fullName>
    </submittedName>
</protein>
<reference evidence="1" key="2">
    <citation type="journal article" date="2015" name="Data Brief">
        <title>Shoot transcriptome of the giant reed, Arundo donax.</title>
        <authorList>
            <person name="Barrero R.A."/>
            <person name="Guerrero F.D."/>
            <person name="Moolhuijzen P."/>
            <person name="Goolsby J.A."/>
            <person name="Tidwell J."/>
            <person name="Bellgard S.E."/>
            <person name="Bellgard M.I."/>
        </authorList>
    </citation>
    <scope>NUCLEOTIDE SEQUENCE</scope>
    <source>
        <tissue evidence="1">Shoot tissue taken approximately 20 cm above the soil surface</tissue>
    </source>
</reference>
<organism evidence="1">
    <name type="scientific">Arundo donax</name>
    <name type="common">Giant reed</name>
    <name type="synonym">Donax arundinaceus</name>
    <dbReference type="NCBI Taxonomy" id="35708"/>
    <lineage>
        <taxon>Eukaryota</taxon>
        <taxon>Viridiplantae</taxon>
        <taxon>Streptophyta</taxon>
        <taxon>Embryophyta</taxon>
        <taxon>Tracheophyta</taxon>
        <taxon>Spermatophyta</taxon>
        <taxon>Magnoliopsida</taxon>
        <taxon>Liliopsida</taxon>
        <taxon>Poales</taxon>
        <taxon>Poaceae</taxon>
        <taxon>PACMAD clade</taxon>
        <taxon>Arundinoideae</taxon>
        <taxon>Arundineae</taxon>
        <taxon>Arundo</taxon>
    </lineage>
</organism>
<evidence type="ECO:0000313" key="1">
    <source>
        <dbReference type="EMBL" id="JAD90967.1"/>
    </source>
</evidence>
<dbReference type="AlphaFoldDB" id="A0A0A9E4Q9"/>
<dbReference type="EMBL" id="GBRH01206928">
    <property type="protein sequence ID" value="JAD90967.1"/>
    <property type="molecule type" value="Transcribed_RNA"/>
</dbReference>
<proteinExistence type="predicted"/>
<sequence length="62" mass="6940">MSHNLIAWSFPLDMKLRPSPRLSICVTPCKCPVKTPAASPVDKQRLSQTSRLQRSHTIALLI</sequence>